<evidence type="ECO:0000313" key="3">
    <source>
        <dbReference type="Proteomes" id="UP000251717"/>
    </source>
</evidence>
<proteinExistence type="predicted"/>
<feature type="transmembrane region" description="Helical" evidence="1">
    <location>
        <begin position="35"/>
        <end position="53"/>
    </location>
</feature>
<feature type="transmembrane region" description="Helical" evidence="1">
    <location>
        <begin position="9"/>
        <end position="29"/>
    </location>
</feature>
<sequence>MKCDNIHVLYLYIIFLSVFIVFGYFIIAYHSVESFIAMVLISDGILLLFYDYLSNNCYVLLNRELNFKSFFLTWAVFFLIYSYVIFPKNDLSRYL</sequence>
<protein>
    <submittedName>
        <fullName evidence="2">Uncharacterized protein</fullName>
    </submittedName>
</protein>
<keyword evidence="1" id="KW-1133">Transmembrane helix</keyword>
<reference evidence="2 3" key="1">
    <citation type="submission" date="2017-03" db="EMBL/GenBank/DDBJ databases">
        <title>Genome sequence of Methanobrevibacter thaueri.</title>
        <authorList>
            <person name="Poehlein A."/>
            <person name="Seedorf H."/>
            <person name="Daniel R."/>
        </authorList>
    </citation>
    <scope>NUCLEOTIDE SEQUENCE [LARGE SCALE GENOMIC DNA]</scope>
    <source>
        <strain evidence="2 3">DSM 11995</strain>
    </source>
</reference>
<gene>
    <name evidence="2" type="ORF">MBBTH_05980</name>
</gene>
<accession>A0A315XNN9</accession>
<name>A0A315XNN9_9EURY</name>
<dbReference type="EMBL" id="MZGS01000016">
    <property type="protein sequence ID" value="PWB88011.1"/>
    <property type="molecule type" value="Genomic_DNA"/>
</dbReference>
<comment type="caution">
    <text evidence="2">The sequence shown here is derived from an EMBL/GenBank/DDBJ whole genome shotgun (WGS) entry which is preliminary data.</text>
</comment>
<keyword evidence="3" id="KW-1185">Reference proteome</keyword>
<dbReference type="AlphaFoldDB" id="A0A315XNN9"/>
<evidence type="ECO:0000256" key="1">
    <source>
        <dbReference type="SAM" id="Phobius"/>
    </source>
</evidence>
<organism evidence="2 3">
    <name type="scientific">Methanobrevibacter thaueri</name>
    <dbReference type="NCBI Taxonomy" id="190975"/>
    <lineage>
        <taxon>Archaea</taxon>
        <taxon>Methanobacteriati</taxon>
        <taxon>Methanobacteriota</taxon>
        <taxon>Methanomada group</taxon>
        <taxon>Methanobacteria</taxon>
        <taxon>Methanobacteriales</taxon>
        <taxon>Methanobacteriaceae</taxon>
        <taxon>Methanobrevibacter</taxon>
    </lineage>
</organism>
<dbReference type="Proteomes" id="UP000251717">
    <property type="component" value="Unassembled WGS sequence"/>
</dbReference>
<feature type="transmembrane region" description="Helical" evidence="1">
    <location>
        <begin position="65"/>
        <end position="86"/>
    </location>
</feature>
<keyword evidence="1" id="KW-0472">Membrane</keyword>
<keyword evidence="1" id="KW-0812">Transmembrane</keyword>
<evidence type="ECO:0000313" key="2">
    <source>
        <dbReference type="EMBL" id="PWB88011.1"/>
    </source>
</evidence>